<evidence type="ECO:0000256" key="1">
    <source>
        <dbReference type="ARBA" id="ARBA00005187"/>
    </source>
</evidence>
<dbReference type="CDD" id="cd01991">
    <property type="entry name" value="Asn_synthase_B_C"/>
    <property type="match status" value="1"/>
</dbReference>
<dbReference type="InterPro" id="IPR001962">
    <property type="entry name" value="Asn_synthase"/>
</dbReference>
<dbReference type="InterPro" id="IPR033738">
    <property type="entry name" value="AsnB_N"/>
</dbReference>
<evidence type="ECO:0000256" key="3">
    <source>
        <dbReference type="ARBA" id="ARBA00012737"/>
    </source>
</evidence>
<accession>A0A511B8T7</accession>
<evidence type="ECO:0000259" key="11">
    <source>
        <dbReference type="PROSITE" id="PS51278"/>
    </source>
</evidence>
<dbReference type="NCBIfam" id="TIGR01536">
    <property type="entry name" value="asn_synth_AEB"/>
    <property type="match status" value="1"/>
</dbReference>
<evidence type="ECO:0000256" key="8">
    <source>
        <dbReference type="PIRSR" id="PIRSR001589-1"/>
    </source>
</evidence>
<dbReference type="Gene3D" id="3.40.50.620">
    <property type="entry name" value="HUPs"/>
    <property type="match status" value="1"/>
</dbReference>
<dbReference type="Proteomes" id="UP000321079">
    <property type="component" value="Unassembled WGS sequence"/>
</dbReference>
<proteinExistence type="inferred from homology"/>
<dbReference type="GO" id="GO:0005524">
    <property type="term" value="F:ATP binding"/>
    <property type="evidence" value="ECO:0007669"/>
    <property type="project" value="UniProtKB-KW"/>
</dbReference>
<comment type="similarity">
    <text evidence="2">Belongs to the asparagine synthetase family.</text>
</comment>
<name>A0A511B8T7_9PROT</name>
<comment type="catalytic activity">
    <reaction evidence="7">
        <text>L-aspartate + L-glutamine + ATP + H2O = L-asparagine + L-glutamate + AMP + diphosphate + H(+)</text>
        <dbReference type="Rhea" id="RHEA:12228"/>
        <dbReference type="ChEBI" id="CHEBI:15377"/>
        <dbReference type="ChEBI" id="CHEBI:15378"/>
        <dbReference type="ChEBI" id="CHEBI:29985"/>
        <dbReference type="ChEBI" id="CHEBI:29991"/>
        <dbReference type="ChEBI" id="CHEBI:30616"/>
        <dbReference type="ChEBI" id="CHEBI:33019"/>
        <dbReference type="ChEBI" id="CHEBI:58048"/>
        <dbReference type="ChEBI" id="CHEBI:58359"/>
        <dbReference type="ChEBI" id="CHEBI:456215"/>
        <dbReference type="EC" id="6.3.5.4"/>
    </reaction>
</comment>
<dbReference type="GO" id="GO:0006529">
    <property type="term" value="P:asparagine biosynthetic process"/>
    <property type="evidence" value="ECO:0007669"/>
    <property type="project" value="UniProtKB-KW"/>
</dbReference>
<protein>
    <recommendedName>
        <fullName evidence="3">asparagine synthase (glutamine-hydrolyzing)</fullName>
        <ecNumber evidence="3">6.3.5.4</ecNumber>
    </recommendedName>
</protein>
<feature type="domain" description="Glutamine amidotransferase type-2" evidence="11">
    <location>
        <begin position="13"/>
        <end position="221"/>
    </location>
</feature>
<dbReference type="GO" id="GO:0005829">
    <property type="term" value="C:cytosol"/>
    <property type="evidence" value="ECO:0007669"/>
    <property type="project" value="TreeGrafter"/>
</dbReference>
<evidence type="ECO:0000313" key="13">
    <source>
        <dbReference type="Proteomes" id="UP000321079"/>
    </source>
</evidence>
<evidence type="ECO:0000256" key="7">
    <source>
        <dbReference type="ARBA" id="ARBA00048741"/>
    </source>
</evidence>
<keyword evidence="8" id="KW-0028">Amino-acid biosynthesis</keyword>
<sequence length="597" mass="66084">MVDLSRWGAGLMCGIAGLSCLPGHHPDQDALDRMSRAIFHRGPDGEGRLDLSGAALRHRRLSIVDIAGGAQPFRLGTSALIANGEIYNDQAIRRRFPETCFKTKSDCEPPLHLWLQDGAGYTHELRGMYAIAIVENEHGRHEMVLSRDPFGIKPLYIAAYEGGIAFASEPQALLAGGFGRRSVREGVRDELMQLQFTTGQDIIFEGIRRLLPGETLRIVDGRIVESRRRHVLHEARDIVPAHLTDTQALARLETALLDSVEAHLRADVPLGLFLSGGIDSSVILAAAHRLGLPHPRTWTARFDSGKADESSDAAFLAAAVGAEHHVLTVTEGMVWKDLPAIVASMDDPAADYAVIPTWFLAREARRDVTVILSGEGGDELFAGYGRYRRIMKPWWKGGRAPYRSGTFGRRFLKNGRQWRRGIAMTELAVGLSGLEGAQALDIAEWLPNDLLLKLDRCLMAHSLEGRTPLLDPVVAKAVWPLPAHFKVRDGYGKWLLRRWLSEALPQARPFAPKQGFTVPVGQWIEAQSPRLGPLVGRQPCIRAMMPETDVERLFAKAGQRGMARQAWTLLFFALWHRHHIEGVSVDGDTFETLARAS</sequence>
<feature type="active site" description="For GATase activity" evidence="8">
    <location>
        <position position="13"/>
    </location>
</feature>
<evidence type="ECO:0000256" key="5">
    <source>
        <dbReference type="ARBA" id="ARBA00022840"/>
    </source>
</evidence>
<dbReference type="InterPro" id="IPR017932">
    <property type="entry name" value="GATase_2_dom"/>
</dbReference>
<dbReference type="Gene3D" id="3.60.20.10">
    <property type="entry name" value="Glutamine Phosphoribosylpyrophosphate, subunit 1, domain 1"/>
    <property type="match status" value="1"/>
</dbReference>
<dbReference type="PANTHER" id="PTHR43284">
    <property type="entry name" value="ASPARAGINE SYNTHETASE (GLUTAMINE-HYDROLYZING)"/>
    <property type="match status" value="1"/>
</dbReference>
<feature type="site" description="Important for beta-aspartyl-AMP intermediate formation" evidence="10">
    <location>
        <position position="375"/>
    </location>
</feature>
<dbReference type="InterPro" id="IPR051786">
    <property type="entry name" value="ASN_synthetase/amidase"/>
</dbReference>
<dbReference type="PROSITE" id="PS51257">
    <property type="entry name" value="PROKAR_LIPOPROTEIN"/>
    <property type="match status" value="1"/>
</dbReference>
<dbReference type="PROSITE" id="PS51278">
    <property type="entry name" value="GATASE_TYPE_2"/>
    <property type="match status" value="1"/>
</dbReference>
<keyword evidence="6 8" id="KW-0315">Glutamine amidotransferase</keyword>
<comment type="caution">
    <text evidence="12">The sequence shown here is derived from an EMBL/GenBank/DDBJ whole genome shotgun (WGS) entry which is preliminary data.</text>
</comment>
<dbReference type="AlphaFoldDB" id="A0A511B8T7"/>
<dbReference type="InterPro" id="IPR006426">
    <property type="entry name" value="Asn_synth_AEB"/>
</dbReference>
<keyword evidence="13" id="KW-1185">Reference proteome</keyword>
<dbReference type="PANTHER" id="PTHR43284:SF1">
    <property type="entry name" value="ASPARAGINE SYNTHETASE"/>
    <property type="match status" value="1"/>
</dbReference>
<feature type="binding site" evidence="9">
    <location>
        <begin position="373"/>
        <end position="374"/>
    </location>
    <ligand>
        <name>ATP</name>
        <dbReference type="ChEBI" id="CHEBI:30616"/>
    </ligand>
</feature>
<comment type="pathway">
    <text evidence="1">Amino-acid biosynthesis; L-asparagine biosynthesis; L-asparagine from L-aspartate (L-Gln route): step 1/1.</text>
</comment>
<evidence type="ECO:0000256" key="2">
    <source>
        <dbReference type="ARBA" id="ARBA00005752"/>
    </source>
</evidence>
<dbReference type="SUPFAM" id="SSF52402">
    <property type="entry name" value="Adenine nucleotide alpha hydrolases-like"/>
    <property type="match status" value="1"/>
</dbReference>
<evidence type="ECO:0000313" key="12">
    <source>
        <dbReference type="EMBL" id="GEK96093.1"/>
    </source>
</evidence>
<gene>
    <name evidence="12" type="ORF">GKA01_12900</name>
</gene>
<keyword evidence="4 9" id="KW-0547">Nucleotide-binding</keyword>
<evidence type="ECO:0000256" key="10">
    <source>
        <dbReference type="PIRSR" id="PIRSR001589-3"/>
    </source>
</evidence>
<evidence type="ECO:0000256" key="6">
    <source>
        <dbReference type="ARBA" id="ARBA00022962"/>
    </source>
</evidence>
<keyword evidence="8" id="KW-0061">Asparagine biosynthesis</keyword>
<dbReference type="InterPro" id="IPR014729">
    <property type="entry name" value="Rossmann-like_a/b/a_fold"/>
</dbReference>
<reference evidence="12 13" key="1">
    <citation type="submission" date="2019-07" db="EMBL/GenBank/DDBJ databases">
        <title>Whole genome shotgun sequence of Gluconobacter kanchanaburiensis NBRC 103587.</title>
        <authorList>
            <person name="Hosoyama A."/>
            <person name="Uohara A."/>
            <person name="Ohji S."/>
            <person name="Ichikawa N."/>
        </authorList>
    </citation>
    <scope>NUCLEOTIDE SEQUENCE [LARGE SCALE GENOMIC DNA]</scope>
    <source>
        <strain evidence="12 13">NBRC 103587</strain>
    </source>
</reference>
<dbReference type="PIRSF" id="PIRSF001589">
    <property type="entry name" value="Asn_synthetase_glu-h"/>
    <property type="match status" value="1"/>
</dbReference>
<dbReference type="EMBL" id="BJVA01000006">
    <property type="protein sequence ID" value="GEK96093.1"/>
    <property type="molecule type" value="Genomic_DNA"/>
</dbReference>
<evidence type="ECO:0000256" key="4">
    <source>
        <dbReference type="ARBA" id="ARBA00022741"/>
    </source>
</evidence>
<dbReference type="SUPFAM" id="SSF56235">
    <property type="entry name" value="N-terminal nucleophile aminohydrolases (Ntn hydrolases)"/>
    <property type="match status" value="1"/>
</dbReference>
<keyword evidence="5 9" id="KW-0067">ATP-binding</keyword>
<dbReference type="InterPro" id="IPR029055">
    <property type="entry name" value="Ntn_hydrolases_N"/>
</dbReference>
<evidence type="ECO:0000256" key="9">
    <source>
        <dbReference type="PIRSR" id="PIRSR001589-2"/>
    </source>
</evidence>
<dbReference type="EC" id="6.3.5.4" evidence="3"/>
<dbReference type="GO" id="GO:0004066">
    <property type="term" value="F:asparagine synthase (glutamine-hydrolyzing) activity"/>
    <property type="evidence" value="ECO:0007669"/>
    <property type="project" value="UniProtKB-EC"/>
</dbReference>
<dbReference type="Pfam" id="PF00733">
    <property type="entry name" value="Asn_synthase"/>
    <property type="match status" value="1"/>
</dbReference>
<dbReference type="Pfam" id="PF13537">
    <property type="entry name" value="GATase_7"/>
    <property type="match status" value="1"/>
</dbReference>
<feature type="binding site" evidence="9">
    <location>
        <position position="106"/>
    </location>
    <ligand>
        <name>L-glutamine</name>
        <dbReference type="ChEBI" id="CHEBI:58359"/>
    </ligand>
</feature>
<dbReference type="CDD" id="cd00712">
    <property type="entry name" value="AsnB"/>
    <property type="match status" value="1"/>
</dbReference>
<organism evidence="12 13">
    <name type="scientific">Gluconobacter kanchanaburiensis NBRC 103587</name>
    <dbReference type="NCBI Taxonomy" id="1307948"/>
    <lineage>
        <taxon>Bacteria</taxon>
        <taxon>Pseudomonadati</taxon>
        <taxon>Pseudomonadota</taxon>
        <taxon>Alphaproteobacteria</taxon>
        <taxon>Acetobacterales</taxon>
        <taxon>Acetobacteraceae</taxon>
        <taxon>Gluconobacter</taxon>
    </lineage>
</organism>